<evidence type="ECO:0000256" key="2">
    <source>
        <dbReference type="ARBA" id="ARBA00005351"/>
    </source>
</evidence>
<dbReference type="EMBL" id="JALJOU010000001">
    <property type="protein sequence ID" value="KAK9846633.1"/>
    <property type="molecule type" value="Genomic_DNA"/>
</dbReference>
<comment type="similarity">
    <text evidence="2">Belongs to the GET4 family.</text>
</comment>
<comment type="subcellular location">
    <subcellularLocation>
        <location evidence="1">Cytoplasm</location>
        <location evidence="1">Cytosol</location>
    </subcellularLocation>
</comment>
<evidence type="ECO:0000256" key="3">
    <source>
        <dbReference type="ARBA" id="ARBA00022448"/>
    </source>
</evidence>
<comment type="caution">
    <text evidence="5">The sequence shown here is derived from an EMBL/GenBank/DDBJ whole genome shotgun (WGS) entry which is preliminary data.</text>
</comment>
<dbReference type="Proteomes" id="UP001445335">
    <property type="component" value="Unassembled WGS sequence"/>
</dbReference>
<reference evidence="5 6" key="1">
    <citation type="journal article" date="2024" name="Nat. Commun.">
        <title>Phylogenomics reveals the evolutionary origins of lichenization in chlorophyte algae.</title>
        <authorList>
            <person name="Puginier C."/>
            <person name="Libourel C."/>
            <person name="Otte J."/>
            <person name="Skaloud P."/>
            <person name="Haon M."/>
            <person name="Grisel S."/>
            <person name="Petersen M."/>
            <person name="Berrin J.G."/>
            <person name="Delaux P.M."/>
            <person name="Dal Grande F."/>
            <person name="Keller J."/>
        </authorList>
    </citation>
    <scope>NUCLEOTIDE SEQUENCE [LARGE SCALE GENOMIC DNA]</scope>
    <source>
        <strain evidence="5 6">SAG 245.80</strain>
    </source>
</reference>
<sequence>MVGRSTDRVLEKMRANLDRGAFYEAQQMLKTVYFRYRSRRLYQESYDVLEDGACLQLRQGQVTCGVELGRLLVDAYASDAVPADKAAVARLYRILDALPCDPGTATQQTYAEEATRMVLATLKWARKQGADVAAAELHDWLARYLWEGQGVAALAAASVHWAHGRDPEAFASALVEASRQGGPTEEDLFLARAVLQVLAAGTPKQRTARTAHVRRLLLAYENLRGGGMPDTPLAHYTGLVPKAVRCGELGLVRLLRRYYAAALARDPALGALADRLEGACFGVAQPGLGGMLGDMMQALLAGEDDGS</sequence>
<dbReference type="GO" id="GO:0005829">
    <property type="term" value="C:cytosol"/>
    <property type="evidence" value="ECO:0007669"/>
    <property type="project" value="UniProtKB-SubCell"/>
</dbReference>
<dbReference type="AlphaFoldDB" id="A0AAW1SM10"/>
<protein>
    <submittedName>
        <fullName evidence="5">Uncharacterized protein</fullName>
    </submittedName>
</protein>
<dbReference type="GO" id="GO:0045048">
    <property type="term" value="P:protein insertion into ER membrane"/>
    <property type="evidence" value="ECO:0007669"/>
    <property type="project" value="InterPro"/>
</dbReference>
<keyword evidence="3" id="KW-0813">Transport</keyword>
<evidence type="ECO:0000256" key="4">
    <source>
        <dbReference type="ARBA" id="ARBA00022490"/>
    </source>
</evidence>
<dbReference type="Gene3D" id="1.25.40.10">
    <property type="entry name" value="Tetratricopeptide repeat domain"/>
    <property type="match status" value="1"/>
</dbReference>
<evidence type="ECO:0000313" key="5">
    <source>
        <dbReference type="EMBL" id="KAK9846633.1"/>
    </source>
</evidence>
<evidence type="ECO:0000256" key="1">
    <source>
        <dbReference type="ARBA" id="ARBA00004514"/>
    </source>
</evidence>
<proteinExistence type="inferred from homology"/>
<dbReference type="Pfam" id="PF04190">
    <property type="entry name" value="GET4"/>
    <property type="match status" value="1"/>
</dbReference>
<name>A0AAW1SM10_9CHLO</name>
<dbReference type="PANTHER" id="PTHR12875:SF0">
    <property type="entry name" value="GOLGI TO ER TRAFFIC PROTEIN 4 HOMOLOG"/>
    <property type="match status" value="1"/>
</dbReference>
<evidence type="ECO:0000313" key="6">
    <source>
        <dbReference type="Proteomes" id="UP001445335"/>
    </source>
</evidence>
<dbReference type="PANTHER" id="PTHR12875">
    <property type="entry name" value="GOLGI TO ER TRAFFIC PROTEIN 4 HOMOLOG"/>
    <property type="match status" value="1"/>
</dbReference>
<dbReference type="InterPro" id="IPR007317">
    <property type="entry name" value="GET4"/>
</dbReference>
<keyword evidence="6" id="KW-1185">Reference proteome</keyword>
<gene>
    <name evidence="5" type="ORF">WJX81_007997</name>
</gene>
<organism evidence="5 6">
    <name type="scientific">Elliptochloris bilobata</name>
    <dbReference type="NCBI Taxonomy" id="381761"/>
    <lineage>
        <taxon>Eukaryota</taxon>
        <taxon>Viridiplantae</taxon>
        <taxon>Chlorophyta</taxon>
        <taxon>core chlorophytes</taxon>
        <taxon>Trebouxiophyceae</taxon>
        <taxon>Trebouxiophyceae incertae sedis</taxon>
        <taxon>Elliptochloris clade</taxon>
        <taxon>Elliptochloris</taxon>
    </lineage>
</organism>
<keyword evidence="4" id="KW-0963">Cytoplasm</keyword>
<dbReference type="FunFam" id="1.25.40.10:FF:000060">
    <property type="entry name" value="Golgi to ER traffic protein 4 homolog"/>
    <property type="match status" value="1"/>
</dbReference>
<accession>A0AAW1SM10</accession>
<dbReference type="InterPro" id="IPR011990">
    <property type="entry name" value="TPR-like_helical_dom_sf"/>
</dbReference>